<comment type="caution">
    <text evidence="1">The sequence shown here is derived from an EMBL/GenBank/DDBJ whole genome shotgun (WGS) entry which is preliminary data.</text>
</comment>
<name>A0ABP1EZH3_9FLAO</name>
<accession>A0ABP1EZH3</accession>
<proteinExistence type="predicted"/>
<evidence type="ECO:0000313" key="1">
    <source>
        <dbReference type="EMBL" id="CAL2101542.1"/>
    </source>
</evidence>
<reference evidence="1 2" key="1">
    <citation type="submission" date="2024-05" db="EMBL/GenBank/DDBJ databases">
        <authorList>
            <person name="Duchaud E."/>
        </authorList>
    </citation>
    <scope>NUCLEOTIDE SEQUENCE [LARGE SCALE GENOMIC DNA]</scope>
    <source>
        <strain evidence="1">Ena-SAMPLE-TAB-13-05-2024-13:56:06:370-140308</strain>
    </source>
</reference>
<evidence type="ECO:0000313" key="2">
    <source>
        <dbReference type="Proteomes" id="UP001497527"/>
    </source>
</evidence>
<dbReference type="EMBL" id="CAXJIO010000010">
    <property type="protein sequence ID" value="CAL2101542.1"/>
    <property type="molecule type" value="Genomic_DNA"/>
</dbReference>
<organism evidence="1 2">
    <name type="scientific">Tenacibaculum polynesiense</name>
    <dbReference type="NCBI Taxonomy" id="3137857"/>
    <lineage>
        <taxon>Bacteria</taxon>
        <taxon>Pseudomonadati</taxon>
        <taxon>Bacteroidota</taxon>
        <taxon>Flavobacteriia</taxon>
        <taxon>Flavobacteriales</taxon>
        <taxon>Flavobacteriaceae</taxon>
        <taxon>Tenacibaculum</taxon>
    </lineage>
</organism>
<keyword evidence="2" id="KW-1185">Reference proteome</keyword>
<gene>
    <name evidence="1" type="ORF">T190423A01A_10105</name>
</gene>
<sequence length="50" mass="5696">MLQKISNLGTTLNKSDQQSINGGKYWCLKYFACIDQHIDVCQVYIEPCPS</sequence>
<dbReference type="RefSeq" id="WP_348715295.1">
    <property type="nucleotide sequence ID" value="NZ_CAXJIO010000010.1"/>
</dbReference>
<dbReference type="Proteomes" id="UP001497527">
    <property type="component" value="Unassembled WGS sequence"/>
</dbReference>
<protein>
    <submittedName>
        <fullName evidence="1">Uncharacterized protein</fullName>
    </submittedName>
</protein>